<accession>A0ABV4V1Z8</accession>
<proteinExistence type="predicted"/>
<feature type="domain" description="Knr4/Smi1-like" evidence="1">
    <location>
        <begin position="47"/>
        <end position="155"/>
    </location>
</feature>
<protein>
    <submittedName>
        <fullName evidence="2">SMI1/KNR4 family protein</fullName>
    </submittedName>
</protein>
<dbReference type="SUPFAM" id="SSF160631">
    <property type="entry name" value="SMI1/KNR4-like"/>
    <property type="match status" value="1"/>
</dbReference>
<evidence type="ECO:0000259" key="1">
    <source>
        <dbReference type="Pfam" id="PF09346"/>
    </source>
</evidence>
<dbReference type="Gene3D" id="3.40.1580.10">
    <property type="entry name" value="SMI1/KNR4-like"/>
    <property type="match status" value="1"/>
</dbReference>
<keyword evidence="3" id="KW-1185">Reference proteome</keyword>
<reference evidence="2 3" key="1">
    <citation type="submission" date="2024-09" db="EMBL/GenBank/DDBJ databases">
        <authorList>
            <person name="Makale K.P.P."/>
            <person name="Makhzoum A."/>
            <person name="Rantong G."/>
            <person name="Rahube T.O."/>
        </authorList>
    </citation>
    <scope>NUCLEOTIDE SEQUENCE [LARGE SCALE GENOMIC DNA]</scope>
    <source>
        <strain evidence="2 3">KM_D13</strain>
    </source>
</reference>
<gene>
    <name evidence="2" type="ORF">ACEU3E_18080</name>
</gene>
<dbReference type="InterPro" id="IPR018958">
    <property type="entry name" value="Knr4/Smi1-like_dom"/>
</dbReference>
<evidence type="ECO:0000313" key="3">
    <source>
        <dbReference type="Proteomes" id="UP001575622"/>
    </source>
</evidence>
<evidence type="ECO:0000313" key="2">
    <source>
        <dbReference type="EMBL" id="MFB0844097.1"/>
    </source>
</evidence>
<organism evidence="2 3">
    <name type="scientific">Paenibacillus oleatilyticus</name>
    <dbReference type="NCBI Taxonomy" id="2594886"/>
    <lineage>
        <taxon>Bacteria</taxon>
        <taxon>Bacillati</taxon>
        <taxon>Bacillota</taxon>
        <taxon>Bacilli</taxon>
        <taxon>Bacillales</taxon>
        <taxon>Paenibacillaceae</taxon>
        <taxon>Paenibacillus</taxon>
    </lineage>
</organism>
<name>A0ABV4V1Z8_9BACL</name>
<dbReference type="EMBL" id="JBHDLN010000008">
    <property type="protein sequence ID" value="MFB0844097.1"/>
    <property type="molecule type" value="Genomic_DNA"/>
</dbReference>
<comment type="caution">
    <text evidence="2">The sequence shown here is derived from an EMBL/GenBank/DDBJ whole genome shotgun (WGS) entry which is preliminary data.</text>
</comment>
<dbReference type="InterPro" id="IPR037883">
    <property type="entry name" value="Knr4/Smi1-like_sf"/>
</dbReference>
<dbReference type="RefSeq" id="WP_373953634.1">
    <property type="nucleotide sequence ID" value="NZ_JBHDLN010000008.1"/>
</dbReference>
<sequence length="181" mass="20907">MEDMGGEFFKPLTMEKLVEGLKAISQKETEVYHLGTIVTYSMRLNPPATPIAISLMEEDLNIKFPKDYSHFLSLVNGMEFGNQDTRVCSLERIRDFHVNFDAYYDNMLVIATALGASVHIVMEVKDDGSYRLYVTDALGEAEMWYLGDNLLKFLDALVSSYGYPFWEWNKKSSEYLIKQYY</sequence>
<dbReference type="Proteomes" id="UP001575622">
    <property type="component" value="Unassembled WGS sequence"/>
</dbReference>
<dbReference type="Pfam" id="PF09346">
    <property type="entry name" value="SMI1_KNR4"/>
    <property type="match status" value="1"/>
</dbReference>